<gene>
    <name evidence="2" type="ORF">GGQ72_003210</name>
</gene>
<accession>A0A7W6LJS0</accession>
<name>A0A7W6LJS0_9HYPH</name>
<keyword evidence="1" id="KW-0812">Transmembrane</keyword>
<feature type="transmembrane region" description="Helical" evidence="1">
    <location>
        <begin position="12"/>
        <end position="31"/>
    </location>
</feature>
<protein>
    <recommendedName>
        <fullName evidence="4">DUF4345 domain-containing protein</fullName>
    </recommendedName>
</protein>
<reference evidence="2 3" key="1">
    <citation type="submission" date="2020-08" db="EMBL/GenBank/DDBJ databases">
        <title>Genomic Encyclopedia of Type Strains, Phase IV (KMG-IV): sequencing the most valuable type-strain genomes for metagenomic binning, comparative biology and taxonomic classification.</title>
        <authorList>
            <person name="Goeker M."/>
        </authorList>
    </citation>
    <scope>NUCLEOTIDE SEQUENCE [LARGE SCALE GENOMIC DNA]</scope>
    <source>
        <strain evidence="2 3">DSM 29514</strain>
    </source>
</reference>
<feature type="transmembrane region" description="Helical" evidence="1">
    <location>
        <begin position="109"/>
        <end position="126"/>
    </location>
</feature>
<comment type="caution">
    <text evidence="2">The sequence shown here is derived from an EMBL/GenBank/DDBJ whole genome shotgun (WGS) entry which is preliminary data.</text>
</comment>
<dbReference type="AlphaFoldDB" id="A0A7W6LJS0"/>
<feature type="transmembrane region" description="Helical" evidence="1">
    <location>
        <begin position="75"/>
        <end position="97"/>
    </location>
</feature>
<dbReference type="Proteomes" id="UP000519897">
    <property type="component" value="Unassembled WGS sequence"/>
</dbReference>
<organism evidence="2 3">
    <name type="scientific">Rhizobium rhizoryzae</name>
    <dbReference type="NCBI Taxonomy" id="451876"/>
    <lineage>
        <taxon>Bacteria</taxon>
        <taxon>Pseudomonadati</taxon>
        <taxon>Pseudomonadota</taxon>
        <taxon>Alphaproteobacteria</taxon>
        <taxon>Hyphomicrobiales</taxon>
        <taxon>Rhizobiaceae</taxon>
        <taxon>Rhizobium/Agrobacterium group</taxon>
        <taxon>Rhizobium</taxon>
    </lineage>
</organism>
<keyword evidence="1" id="KW-0472">Membrane</keyword>
<dbReference type="EMBL" id="JACIEC010000004">
    <property type="protein sequence ID" value="MBB4144653.1"/>
    <property type="molecule type" value="Genomic_DNA"/>
</dbReference>
<evidence type="ECO:0008006" key="4">
    <source>
        <dbReference type="Google" id="ProtNLM"/>
    </source>
</evidence>
<evidence type="ECO:0000313" key="2">
    <source>
        <dbReference type="EMBL" id="MBB4144653.1"/>
    </source>
</evidence>
<keyword evidence="3" id="KW-1185">Reference proteome</keyword>
<keyword evidence="1" id="KW-1133">Transmembrane helix</keyword>
<sequence>MELYFPTELPERLAYLGACLLALHGLLQFALPSTALKLFGFTVGEVTPEGYAAIRSNGGLQLGLGLTALFLAQDWTYLALGVSAGVAALGRLISLIFDRGVTARNIVQLLAQIVIAALPLGYVFGYF</sequence>
<dbReference type="RefSeq" id="WP_062556090.1">
    <property type="nucleotide sequence ID" value="NZ_CP049250.1"/>
</dbReference>
<evidence type="ECO:0000313" key="3">
    <source>
        <dbReference type="Proteomes" id="UP000519897"/>
    </source>
</evidence>
<evidence type="ECO:0000256" key="1">
    <source>
        <dbReference type="SAM" id="Phobius"/>
    </source>
</evidence>
<proteinExistence type="predicted"/>